<accession>A0ABR0ERR6</accession>
<reference evidence="1 2" key="1">
    <citation type="journal article" date="2023" name="G3 (Bethesda)">
        <title>A chromosome-level genome assembly of Zasmidium syzygii isolated from banana leaves.</title>
        <authorList>
            <person name="van Westerhoven A.C."/>
            <person name="Mehrabi R."/>
            <person name="Talebi R."/>
            <person name="Steentjes M.B.F."/>
            <person name="Corcolon B."/>
            <person name="Chong P.A."/>
            <person name="Kema G.H.J."/>
            <person name="Seidl M.F."/>
        </authorList>
    </citation>
    <scope>NUCLEOTIDE SEQUENCE [LARGE SCALE GENOMIC DNA]</scope>
    <source>
        <strain evidence="1 2">P124</strain>
    </source>
</reference>
<dbReference type="Proteomes" id="UP001305779">
    <property type="component" value="Unassembled WGS sequence"/>
</dbReference>
<comment type="caution">
    <text evidence="1">The sequence shown here is derived from an EMBL/GenBank/DDBJ whole genome shotgun (WGS) entry which is preliminary data.</text>
</comment>
<protein>
    <submittedName>
        <fullName evidence="1">Uncharacterized protein</fullName>
    </submittedName>
</protein>
<evidence type="ECO:0000313" key="1">
    <source>
        <dbReference type="EMBL" id="KAK4504304.1"/>
    </source>
</evidence>
<keyword evidence="2" id="KW-1185">Reference proteome</keyword>
<dbReference type="EMBL" id="JAXOVC010000003">
    <property type="protein sequence ID" value="KAK4504304.1"/>
    <property type="molecule type" value="Genomic_DNA"/>
</dbReference>
<proteinExistence type="predicted"/>
<organism evidence="1 2">
    <name type="scientific">Zasmidium cellare</name>
    <name type="common">Wine cellar mold</name>
    <name type="synonym">Racodium cellare</name>
    <dbReference type="NCBI Taxonomy" id="395010"/>
    <lineage>
        <taxon>Eukaryota</taxon>
        <taxon>Fungi</taxon>
        <taxon>Dikarya</taxon>
        <taxon>Ascomycota</taxon>
        <taxon>Pezizomycotina</taxon>
        <taxon>Dothideomycetes</taxon>
        <taxon>Dothideomycetidae</taxon>
        <taxon>Mycosphaerellales</taxon>
        <taxon>Mycosphaerellaceae</taxon>
        <taxon>Zasmidium</taxon>
    </lineage>
</organism>
<name>A0ABR0ERR6_ZASCE</name>
<gene>
    <name evidence="1" type="ORF">PRZ48_005220</name>
</gene>
<sequence length="94" mass="10478">MADPSQVELQLAAEVARLQDQVAGLTFLVAAQGDKMREQQKEIAVQQDVLVKLAAEWDRKEAVIRSEQSQKRAAWDQIAALHAEGDRLAAQLRQ</sequence>
<evidence type="ECO:0000313" key="2">
    <source>
        <dbReference type="Proteomes" id="UP001305779"/>
    </source>
</evidence>